<dbReference type="InterPro" id="IPR027417">
    <property type="entry name" value="P-loop_NTPase"/>
</dbReference>
<dbReference type="PANTHER" id="PTHR43868">
    <property type="entry name" value="OS02G0711200 PROTEIN"/>
    <property type="match status" value="1"/>
</dbReference>
<dbReference type="EMBL" id="JADEVV010000028">
    <property type="protein sequence ID" value="MBE9254351.1"/>
    <property type="molecule type" value="Genomic_DNA"/>
</dbReference>
<comment type="caution">
    <text evidence="4">The sequence shown here is derived from an EMBL/GenBank/DDBJ whole genome shotgun (WGS) entry which is preliminary data.</text>
</comment>
<evidence type="ECO:0000259" key="3">
    <source>
        <dbReference type="Pfam" id="PF17886"/>
    </source>
</evidence>
<reference evidence="4 5" key="1">
    <citation type="submission" date="2020-10" db="EMBL/GenBank/DDBJ databases">
        <authorList>
            <person name="Castelo-Branco R."/>
            <person name="Eusebio N."/>
            <person name="Adriana R."/>
            <person name="Vieira A."/>
            <person name="Brugerolle De Fraissinette N."/>
            <person name="Rezende De Castro R."/>
            <person name="Schneider M.P."/>
            <person name="Vasconcelos V."/>
            <person name="Leao P.N."/>
        </authorList>
    </citation>
    <scope>NUCLEOTIDE SEQUENCE [LARGE SCALE GENOMIC DNA]</scope>
    <source>
        <strain evidence="4 5">LEGE 00031</strain>
    </source>
</reference>
<gene>
    <name evidence="4" type="ORF">IQ217_10950</name>
</gene>
<proteinExistence type="inferred from homology"/>
<dbReference type="SUPFAM" id="SSF52540">
    <property type="entry name" value="P-loop containing nucleoside triphosphate hydrolases"/>
    <property type="match status" value="1"/>
</dbReference>
<sequence length="362" mass="39090">MALVLTFLGKGGVGRTTVAIAAAKKLAQAGQRVLVLGQDPSLAWQWGATLSETAQGVEANIDGLLLSSTHLLERGWEKLKEVEAQYLRSPALKNIYGEELGVLPGMDEVLVLNALREYELSGRYDVLIYDGPGNLSTLRMLGIPEIASWYWRRFQKVLADSEVVQTLSPFVQPVASAVLSVNWSPDQMLNHPDGPQNLLQQGKTAIADPSRFAAYLVTSTDTLAQKTAQSYWGGAQQVGITVKGVIQTPLGNGSVDASLFNPLTVAALPTYSQGNWQPLMDALPNPQAMGSAPRPLEIDVNARQVKIFLPGFDKRQVKLTQSGPELTIEAGDQRRNIDLPGNLRGKAVAGAKFQGGYLIVSF</sequence>
<dbReference type="InterPro" id="IPR053262">
    <property type="entry name" value="ArsA_ATPase-like"/>
</dbReference>
<organism evidence="4 5">
    <name type="scientific">Synechocystis salina LEGE 00031</name>
    <dbReference type="NCBI Taxonomy" id="1828736"/>
    <lineage>
        <taxon>Bacteria</taxon>
        <taxon>Bacillati</taxon>
        <taxon>Cyanobacteriota</taxon>
        <taxon>Cyanophyceae</taxon>
        <taxon>Synechococcales</taxon>
        <taxon>Merismopediaceae</taxon>
        <taxon>Synechocystis</taxon>
    </lineage>
</organism>
<dbReference type="InterPro" id="IPR025723">
    <property type="entry name" value="ArsA/GET3_ATPase-like"/>
</dbReference>
<dbReference type="PANTHER" id="PTHR43868:SF1">
    <property type="entry name" value="P-LOOP CONTAINING NUCLEOSIDE TRIPHOSPHATE HYDROLASES SUPERFAMILY PROTEIN"/>
    <property type="match status" value="1"/>
</dbReference>
<dbReference type="InterPro" id="IPR008978">
    <property type="entry name" value="HSP20-like_chaperone"/>
</dbReference>
<evidence type="ECO:0000259" key="2">
    <source>
        <dbReference type="Pfam" id="PF02374"/>
    </source>
</evidence>
<dbReference type="Proteomes" id="UP000658720">
    <property type="component" value="Unassembled WGS sequence"/>
</dbReference>
<feature type="domain" description="ArsA/GET3 Anion-transporting ATPase-like" evidence="2">
    <location>
        <begin position="4"/>
        <end position="246"/>
    </location>
</feature>
<name>A0ABR9VTI2_9SYNC</name>
<dbReference type="InterPro" id="IPR040612">
    <property type="entry name" value="ArsA_HSP20-like"/>
</dbReference>
<accession>A0ABR9VTI2</accession>
<dbReference type="Gene3D" id="3.40.50.300">
    <property type="entry name" value="P-loop containing nucleotide triphosphate hydrolases"/>
    <property type="match status" value="1"/>
</dbReference>
<dbReference type="SUPFAM" id="SSF49764">
    <property type="entry name" value="HSP20-like chaperones"/>
    <property type="match status" value="1"/>
</dbReference>
<dbReference type="Gene3D" id="2.60.40.790">
    <property type="match status" value="1"/>
</dbReference>
<evidence type="ECO:0000313" key="5">
    <source>
        <dbReference type="Proteomes" id="UP000658720"/>
    </source>
</evidence>
<dbReference type="Pfam" id="PF02374">
    <property type="entry name" value="ArsA_ATPase"/>
    <property type="match status" value="1"/>
</dbReference>
<dbReference type="Pfam" id="PF17886">
    <property type="entry name" value="ArsA_HSP20"/>
    <property type="match status" value="1"/>
</dbReference>
<evidence type="ECO:0000256" key="1">
    <source>
        <dbReference type="ARBA" id="ARBA00011040"/>
    </source>
</evidence>
<keyword evidence="5" id="KW-1185">Reference proteome</keyword>
<evidence type="ECO:0000313" key="4">
    <source>
        <dbReference type="EMBL" id="MBE9254351.1"/>
    </source>
</evidence>
<dbReference type="RefSeq" id="WP_194019970.1">
    <property type="nucleotide sequence ID" value="NZ_JADEVV010000028.1"/>
</dbReference>
<dbReference type="CDD" id="cd00298">
    <property type="entry name" value="ACD_sHsps_p23-like"/>
    <property type="match status" value="1"/>
</dbReference>
<comment type="similarity">
    <text evidence="1">Belongs to the arsA ATPase family.</text>
</comment>
<feature type="domain" description="ArsA HSP20-like" evidence="3">
    <location>
        <begin position="304"/>
        <end position="362"/>
    </location>
</feature>
<dbReference type="CDD" id="cd02035">
    <property type="entry name" value="ArsA"/>
    <property type="match status" value="1"/>
</dbReference>
<protein>
    <submittedName>
        <fullName evidence="4">ArsA family ATPase</fullName>
    </submittedName>
</protein>